<reference evidence="2 3" key="1">
    <citation type="submission" date="2015-12" db="EMBL/GenBank/DDBJ databases">
        <title>Draft genome of the nematode, Onchocerca flexuosa.</title>
        <authorList>
            <person name="Mitreva M."/>
        </authorList>
    </citation>
    <scope>NUCLEOTIDE SEQUENCE [LARGE SCALE GENOMIC DNA]</scope>
    <source>
        <strain evidence="2">Red Deer</strain>
    </source>
</reference>
<accession>A0A238BKX4</accession>
<feature type="region of interest" description="Disordered" evidence="1">
    <location>
        <begin position="1"/>
        <end position="41"/>
    </location>
</feature>
<gene>
    <name evidence="2" type="ORF">X798_07756</name>
</gene>
<proteinExistence type="predicted"/>
<sequence length="89" mass="9872">MKPATMGEVVDSENNDLLNETPRNNSTTTAKSLKHDRESALRPTTSSLHTKLLQFNHLCTQRQDLTYTICNVTVSTQRASHAITQCNAA</sequence>
<evidence type="ECO:0000256" key="1">
    <source>
        <dbReference type="SAM" id="MobiDB-lite"/>
    </source>
</evidence>
<dbReference type="Proteomes" id="UP000242913">
    <property type="component" value="Unassembled WGS sequence"/>
</dbReference>
<evidence type="ECO:0000313" key="3">
    <source>
        <dbReference type="Proteomes" id="UP000242913"/>
    </source>
</evidence>
<feature type="compositionally biased region" description="Polar residues" evidence="1">
    <location>
        <begin position="15"/>
        <end position="31"/>
    </location>
</feature>
<protein>
    <submittedName>
        <fullName evidence="2">Uncharacterized protein</fullName>
    </submittedName>
</protein>
<keyword evidence="3" id="KW-1185">Reference proteome</keyword>
<name>A0A238BKX4_9BILA</name>
<organism evidence="2 3">
    <name type="scientific">Onchocerca flexuosa</name>
    <dbReference type="NCBI Taxonomy" id="387005"/>
    <lineage>
        <taxon>Eukaryota</taxon>
        <taxon>Metazoa</taxon>
        <taxon>Ecdysozoa</taxon>
        <taxon>Nematoda</taxon>
        <taxon>Chromadorea</taxon>
        <taxon>Rhabditida</taxon>
        <taxon>Spirurina</taxon>
        <taxon>Spiruromorpha</taxon>
        <taxon>Filarioidea</taxon>
        <taxon>Onchocercidae</taxon>
        <taxon>Onchocerca</taxon>
    </lineage>
</organism>
<dbReference type="AlphaFoldDB" id="A0A238BKX4"/>
<evidence type="ECO:0000313" key="2">
    <source>
        <dbReference type="EMBL" id="OZC05320.1"/>
    </source>
</evidence>
<dbReference type="EMBL" id="KZ271524">
    <property type="protein sequence ID" value="OZC05320.1"/>
    <property type="molecule type" value="Genomic_DNA"/>
</dbReference>